<dbReference type="Proteomes" id="UP000283841">
    <property type="component" value="Unassembled WGS sequence"/>
</dbReference>
<comment type="caution">
    <text evidence="1">The sequence shown here is derived from an EMBL/GenBank/DDBJ whole genome shotgun (WGS) entry which is preliminary data.</text>
</comment>
<reference evidence="1 2" key="1">
    <citation type="journal article" date="2018" name="Front. Microbiol.">
        <title>Genomic and genetic insights into a cosmopolitan fungus, Paecilomyces variotii (Eurotiales).</title>
        <authorList>
            <person name="Urquhart A.S."/>
            <person name="Mondo S.J."/>
            <person name="Makela M.R."/>
            <person name="Hane J.K."/>
            <person name="Wiebenga A."/>
            <person name="He G."/>
            <person name="Mihaltcheva S."/>
            <person name="Pangilinan J."/>
            <person name="Lipzen A."/>
            <person name="Barry K."/>
            <person name="de Vries R.P."/>
            <person name="Grigoriev I.V."/>
            <person name="Idnurm A."/>
        </authorList>
    </citation>
    <scope>NUCLEOTIDE SEQUENCE [LARGE SCALE GENOMIC DNA]</scope>
    <source>
        <strain evidence="1 2">CBS 101075</strain>
    </source>
</reference>
<evidence type="ECO:0000313" key="2">
    <source>
        <dbReference type="Proteomes" id="UP000283841"/>
    </source>
</evidence>
<name>A0A443HRH5_BYSSP</name>
<organism evidence="1 2">
    <name type="scientific">Byssochlamys spectabilis</name>
    <name type="common">Paecilomyces variotii</name>
    <dbReference type="NCBI Taxonomy" id="264951"/>
    <lineage>
        <taxon>Eukaryota</taxon>
        <taxon>Fungi</taxon>
        <taxon>Dikarya</taxon>
        <taxon>Ascomycota</taxon>
        <taxon>Pezizomycotina</taxon>
        <taxon>Eurotiomycetes</taxon>
        <taxon>Eurotiomycetidae</taxon>
        <taxon>Eurotiales</taxon>
        <taxon>Thermoascaceae</taxon>
        <taxon>Paecilomyces</taxon>
    </lineage>
</organism>
<protein>
    <submittedName>
        <fullName evidence="1">Uncharacterized protein</fullName>
    </submittedName>
</protein>
<dbReference type="VEuPathDB" id="FungiDB:C8Q69DRAFT_470058"/>
<dbReference type="RefSeq" id="XP_028484039.1">
    <property type="nucleotide sequence ID" value="XM_028630806.1"/>
</dbReference>
<dbReference type="EMBL" id="RCNU01000007">
    <property type="protein sequence ID" value="RWQ94394.1"/>
    <property type="molecule type" value="Genomic_DNA"/>
</dbReference>
<dbReference type="STRING" id="264951.A0A443HRH5"/>
<evidence type="ECO:0000313" key="1">
    <source>
        <dbReference type="EMBL" id="RWQ94394.1"/>
    </source>
</evidence>
<sequence>MSILYYTISRLIYCFDYVANGSYCSTILNHWSMKEPFPVKVTLRSSAHGELILREESLNGL</sequence>
<dbReference type="AlphaFoldDB" id="A0A443HRH5"/>
<dbReference type="GeneID" id="39600083"/>
<feature type="non-terminal residue" evidence="1">
    <location>
        <position position="61"/>
    </location>
</feature>
<accession>A0A443HRH5</accession>
<keyword evidence="2" id="KW-1185">Reference proteome</keyword>
<gene>
    <name evidence="1" type="ORF">C8Q69DRAFT_470058</name>
</gene>
<proteinExistence type="predicted"/>